<dbReference type="GO" id="GO:0005829">
    <property type="term" value="C:cytosol"/>
    <property type="evidence" value="ECO:0007669"/>
    <property type="project" value="TreeGrafter"/>
</dbReference>
<dbReference type="Gene3D" id="3.40.367.20">
    <property type="match status" value="1"/>
</dbReference>
<keyword evidence="5" id="KW-1185">Reference proteome</keyword>
<gene>
    <name evidence="4" type="ORF">D1610_04920</name>
</gene>
<dbReference type="GO" id="GO:0005536">
    <property type="term" value="F:D-glucose binding"/>
    <property type="evidence" value="ECO:0007669"/>
    <property type="project" value="InterPro"/>
</dbReference>
<evidence type="ECO:0000313" key="4">
    <source>
        <dbReference type="EMBL" id="RHW17865.1"/>
    </source>
</evidence>
<organism evidence="4 5">
    <name type="scientific">Sphingomonas gilva</name>
    <dbReference type="NCBI Taxonomy" id="2305907"/>
    <lineage>
        <taxon>Bacteria</taxon>
        <taxon>Pseudomonadati</taxon>
        <taxon>Pseudomonadota</taxon>
        <taxon>Alphaproteobacteria</taxon>
        <taxon>Sphingomonadales</taxon>
        <taxon>Sphingomonadaceae</taxon>
        <taxon>Sphingomonas</taxon>
    </lineage>
</organism>
<evidence type="ECO:0000256" key="2">
    <source>
        <dbReference type="ARBA" id="ARBA00022777"/>
    </source>
</evidence>
<dbReference type="PANTHER" id="PTHR47690">
    <property type="entry name" value="GLUCOKINASE"/>
    <property type="match status" value="1"/>
</dbReference>
<dbReference type="GO" id="GO:0006096">
    <property type="term" value="P:glycolytic process"/>
    <property type="evidence" value="ECO:0007669"/>
    <property type="project" value="InterPro"/>
</dbReference>
<dbReference type="EMBL" id="QWLV01000002">
    <property type="protein sequence ID" value="RHW17865.1"/>
    <property type="molecule type" value="Genomic_DNA"/>
</dbReference>
<accession>A0A396S3A5</accession>
<evidence type="ECO:0000313" key="5">
    <source>
        <dbReference type="Proteomes" id="UP000266693"/>
    </source>
</evidence>
<comment type="similarity">
    <text evidence="3">Belongs to the bacterial glucokinase family.</text>
</comment>
<keyword evidence="1" id="KW-0808">Transferase</keyword>
<sequence>MGGDALGLVADVGRVSVRFGLTGGGKGLAPRNVRSFHTGEHSTFTSALVAYLAELRLEDTPLPSALAIAGAVNGDVINLTGSRWYISLSGVEAVLRTRPRALNECAAKALALTALPQSAISPLPGPASKPVAEGGNYLVVSMGTGLGVAALISESGRFVPVASEAGHMAFSPRSADEEALAQAIAAKGQSVSAESLLSAGGLVAAYAALGAGKTVDKAEEVTRRNAGDETASRTTAMFVEYLGAYVGDLALAFTAWQGVYLTGPIARALQAQLAAPAFRRRLEDKGVFRRQLASVPVSVVSSSDLELIGAAAALNRR</sequence>
<dbReference type="AlphaFoldDB" id="A0A396S3A5"/>
<dbReference type="OrthoDB" id="9800595at2"/>
<dbReference type="CDD" id="cd24008">
    <property type="entry name" value="ASKHA_NBD_GLK"/>
    <property type="match status" value="1"/>
</dbReference>
<name>A0A396S3A5_9SPHN</name>
<keyword evidence="2 4" id="KW-0418">Kinase</keyword>
<dbReference type="GO" id="GO:0005524">
    <property type="term" value="F:ATP binding"/>
    <property type="evidence" value="ECO:0007669"/>
    <property type="project" value="InterPro"/>
</dbReference>
<dbReference type="GO" id="GO:0004340">
    <property type="term" value="F:glucokinase activity"/>
    <property type="evidence" value="ECO:0007669"/>
    <property type="project" value="InterPro"/>
</dbReference>
<dbReference type="InterPro" id="IPR003836">
    <property type="entry name" value="Glucokinase"/>
</dbReference>
<evidence type="ECO:0000256" key="3">
    <source>
        <dbReference type="RuleBase" id="RU004046"/>
    </source>
</evidence>
<dbReference type="Proteomes" id="UP000266693">
    <property type="component" value="Unassembled WGS sequence"/>
</dbReference>
<evidence type="ECO:0000256" key="1">
    <source>
        <dbReference type="ARBA" id="ARBA00022679"/>
    </source>
</evidence>
<dbReference type="RefSeq" id="WP_118863057.1">
    <property type="nucleotide sequence ID" value="NZ_QWLV01000002.1"/>
</dbReference>
<proteinExistence type="inferred from homology"/>
<comment type="caution">
    <text evidence="4">The sequence shown here is derived from an EMBL/GenBank/DDBJ whole genome shotgun (WGS) entry which is preliminary data.</text>
</comment>
<protein>
    <submittedName>
        <fullName evidence="4">Glucokinase</fullName>
    </submittedName>
</protein>
<dbReference type="InterPro" id="IPR050201">
    <property type="entry name" value="Bacterial_glucokinase"/>
</dbReference>
<reference evidence="4 5" key="1">
    <citation type="submission" date="2018-08" db="EMBL/GenBank/DDBJ databases">
        <title>The multiple taxonomic identification of Sphingomonas gilva.</title>
        <authorList>
            <person name="Zhu D."/>
            <person name="Zheng S."/>
        </authorList>
    </citation>
    <scope>NUCLEOTIDE SEQUENCE [LARGE SCALE GENOMIC DNA]</scope>
    <source>
        <strain evidence="4 5">ZDH117</strain>
    </source>
</reference>
<dbReference type="Gene3D" id="3.30.420.40">
    <property type="match status" value="1"/>
</dbReference>
<dbReference type="Pfam" id="PF02685">
    <property type="entry name" value="Glucokinase"/>
    <property type="match status" value="1"/>
</dbReference>
<dbReference type="PANTHER" id="PTHR47690:SF1">
    <property type="entry name" value="GLUCOKINASE"/>
    <property type="match status" value="1"/>
</dbReference>
<dbReference type="InterPro" id="IPR043129">
    <property type="entry name" value="ATPase_NBD"/>
</dbReference>
<dbReference type="SUPFAM" id="SSF53067">
    <property type="entry name" value="Actin-like ATPase domain"/>
    <property type="match status" value="1"/>
</dbReference>